<sequence>MALTLDMMDGLAVYGPAIGEALPGVVIVHGSEGPAAGWSHRFAAILAAHGMLAAPWAYGAGDLWHAGPIADVPLPELIAAGHILARHPRCRGVGVFGWSFGGGLVLIASALQGAEGPFKAVASHAGADFVTQAFDPANFLSGEHRRRPGPEAPRALVWPGEEAALAPGTPLPLDRLRVPVFLSVGDADPVWPHEQTLNIAATLRAQGKAVDLMIGKDQGHGYDFDHEPELWARLLAFFGEHL</sequence>
<evidence type="ECO:0000259" key="1">
    <source>
        <dbReference type="Pfam" id="PF00326"/>
    </source>
</evidence>
<dbReference type="InterPro" id="IPR050261">
    <property type="entry name" value="FrsA_esterase"/>
</dbReference>
<protein>
    <submittedName>
        <fullName evidence="2">Prolyl oligopeptidase family protein</fullName>
    </submittedName>
</protein>
<dbReference type="GO" id="GO:0008236">
    <property type="term" value="F:serine-type peptidase activity"/>
    <property type="evidence" value="ECO:0007669"/>
    <property type="project" value="InterPro"/>
</dbReference>
<dbReference type="SUPFAM" id="SSF53474">
    <property type="entry name" value="alpha/beta-Hydrolases"/>
    <property type="match status" value="1"/>
</dbReference>
<dbReference type="Gene3D" id="3.40.50.1820">
    <property type="entry name" value="alpha/beta hydrolase"/>
    <property type="match status" value="1"/>
</dbReference>
<dbReference type="Pfam" id="PF00326">
    <property type="entry name" value="Peptidase_S9"/>
    <property type="match status" value="1"/>
</dbReference>
<keyword evidence="3" id="KW-1185">Reference proteome</keyword>
<dbReference type="Proteomes" id="UP000186141">
    <property type="component" value="Unassembled WGS sequence"/>
</dbReference>
<evidence type="ECO:0000313" key="3">
    <source>
        <dbReference type="Proteomes" id="UP000186141"/>
    </source>
</evidence>
<dbReference type="InterPro" id="IPR029058">
    <property type="entry name" value="AB_hydrolase_fold"/>
</dbReference>
<gene>
    <name evidence="2" type="ORF">SAMN05421774_102266</name>
</gene>
<dbReference type="RefSeq" id="WP_076529472.1">
    <property type="nucleotide sequence ID" value="NZ_BMEH01000002.1"/>
</dbReference>
<dbReference type="AlphaFoldDB" id="A0A1N7LYK2"/>
<dbReference type="EMBL" id="FTOT01000002">
    <property type="protein sequence ID" value="SIS78897.1"/>
    <property type="molecule type" value="Genomic_DNA"/>
</dbReference>
<reference evidence="2 3" key="1">
    <citation type="submission" date="2017-01" db="EMBL/GenBank/DDBJ databases">
        <authorList>
            <person name="Mah S.A."/>
            <person name="Swanson W.J."/>
            <person name="Moy G.W."/>
            <person name="Vacquier V.D."/>
        </authorList>
    </citation>
    <scope>NUCLEOTIDE SEQUENCE [LARGE SCALE GENOMIC DNA]</scope>
    <source>
        <strain evidence="2 3">DSM 26375</strain>
    </source>
</reference>
<evidence type="ECO:0000313" key="2">
    <source>
        <dbReference type="EMBL" id="SIS78897.1"/>
    </source>
</evidence>
<dbReference type="GO" id="GO:0006508">
    <property type="term" value="P:proteolysis"/>
    <property type="evidence" value="ECO:0007669"/>
    <property type="project" value="InterPro"/>
</dbReference>
<feature type="domain" description="Peptidase S9 prolyl oligopeptidase catalytic" evidence="1">
    <location>
        <begin position="92"/>
        <end position="242"/>
    </location>
</feature>
<accession>A0A1N7LYK2</accession>
<dbReference type="InterPro" id="IPR001375">
    <property type="entry name" value="Peptidase_S9_cat"/>
</dbReference>
<dbReference type="STRING" id="1086013.SAMN05421774_102266"/>
<dbReference type="OrthoDB" id="3647650at2"/>
<dbReference type="PANTHER" id="PTHR22946">
    <property type="entry name" value="DIENELACTONE HYDROLASE DOMAIN-CONTAINING PROTEIN-RELATED"/>
    <property type="match status" value="1"/>
</dbReference>
<proteinExistence type="predicted"/>
<organism evidence="2 3">
    <name type="scientific">Gemmobacter megaterium</name>
    <dbReference type="NCBI Taxonomy" id="1086013"/>
    <lineage>
        <taxon>Bacteria</taxon>
        <taxon>Pseudomonadati</taxon>
        <taxon>Pseudomonadota</taxon>
        <taxon>Alphaproteobacteria</taxon>
        <taxon>Rhodobacterales</taxon>
        <taxon>Paracoccaceae</taxon>
        <taxon>Gemmobacter</taxon>
    </lineage>
</organism>
<name>A0A1N7LYK2_9RHOB</name>